<dbReference type="Pfam" id="PF07637">
    <property type="entry name" value="PSD5"/>
    <property type="match status" value="1"/>
</dbReference>
<dbReference type="Pfam" id="PF07626">
    <property type="entry name" value="PSD3"/>
    <property type="match status" value="1"/>
</dbReference>
<dbReference type="InterPro" id="IPR031768">
    <property type="entry name" value="CBM60_xylan-bd"/>
</dbReference>
<evidence type="ECO:0000259" key="6">
    <source>
        <dbReference type="PROSITE" id="PS51007"/>
    </source>
</evidence>
<protein>
    <submittedName>
        <fullName evidence="7">Cytochrome c</fullName>
    </submittedName>
</protein>
<dbReference type="Pfam" id="PF07635">
    <property type="entry name" value="PSCyt1"/>
    <property type="match status" value="1"/>
</dbReference>
<dbReference type="Pfam" id="PF07624">
    <property type="entry name" value="PSD2"/>
    <property type="match status" value="1"/>
</dbReference>
<dbReference type="GO" id="GO:0009055">
    <property type="term" value="F:electron transfer activity"/>
    <property type="evidence" value="ECO:0007669"/>
    <property type="project" value="InterPro"/>
</dbReference>
<keyword evidence="3 4" id="KW-0408">Iron</keyword>
<dbReference type="Proteomes" id="UP000253426">
    <property type="component" value="Unassembled WGS sequence"/>
</dbReference>
<organism evidence="7 8">
    <name type="scientific">Roseimicrobium gellanilyticum</name>
    <dbReference type="NCBI Taxonomy" id="748857"/>
    <lineage>
        <taxon>Bacteria</taxon>
        <taxon>Pseudomonadati</taxon>
        <taxon>Verrucomicrobiota</taxon>
        <taxon>Verrucomicrobiia</taxon>
        <taxon>Verrucomicrobiales</taxon>
        <taxon>Verrucomicrobiaceae</taxon>
        <taxon>Roseimicrobium</taxon>
    </lineage>
</organism>
<dbReference type="CDD" id="cd02795">
    <property type="entry name" value="CBM6-CBM35-CBM36_like"/>
    <property type="match status" value="1"/>
</dbReference>
<dbReference type="SUPFAM" id="SSF46626">
    <property type="entry name" value="Cytochrome c"/>
    <property type="match status" value="1"/>
</dbReference>
<dbReference type="GO" id="GO:0046872">
    <property type="term" value="F:metal ion binding"/>
    <property type="evidence" value="ECO:0007669"/>
    <property type="project" value="UniProtKB-KW"/>
</dbReference>
<dbReference type="PROSITE" id="PS51007">
    <property type="entry name" value="CYTC"/>
    <property type="match status" value="1"/>
</dbReference>
<feature type="signal peptide" evidence="5">
    <location>
        <begin position="1"/>
        <end position="21"/>
    </location>
</feature>
<keyword evidence="1 4" id="KW-0349">Heme</keyword>
<name>A0A366HDE2_9BACT</name>
<keyword evidence="2 4" id="KW-0479">Metal-binding</keyword>
<dbReference type="GO" id="GO:0020037">
    <property type="term" value="F:heme binding"/>
    <property type="evidence" value="ECO:0007669"/>
    <property type="project" value="InterPro"/>
</dbReference>
<proteinExistence type="predicted"/>
<evidence type="ECO:0000256" key="2">
    <source>
        <dbReference type="ARBA" id="ARBA00022723"/>
    </source>
</evidence>
<dbReference type="Pfam" id="PF16841">
    <property type="entry name" value="CBM60"/>
    <property type="match status" value="2"/>
</dbReference>
<feature type="domain" description="Cytochrome c" evidence="6">
    <location>
        <begin position="37"/>
        <end position="125"/>
    </location>
</feature>
<evidence type="ECO:0000313" key="8">
    <source>
        <dbReference type="Proteomes" id="UP000253426"/>
    </source>
</evidence>
<reference evidence="7 8" key="1">
    <citation type="submission" date="2018-06" db="EMBL/GenBank/DDBJ databases">
        <title>Genomic Encyclopedia of Type Strains, Phase IV (KMG-IV): sequencing the most valuable type-strain genomes for metagenomic binning, comparative biology and taxonomic classification.</title>
        <authorList>
            <person name="Goeker M."/>
        </authorList>
    </citation>
    <scope>NUCLEOTIDE SEQUENCE [LARGE SCALE GENOMIC DNA]</scope>
    <source>
        <strain evidence="7 8">DSM 25532</strain>
    </source>
</reference>
<dbReference type="InterPro" id="IPR011478">
    <property type="entry name" value="DUF1585"/>
</dbReference>
<dbReference type="Pfam" id="PF07631">
    <property type="entry name" value="PSD4"/>
    <property type="match status" value="1"/>
</dbReference>
<dbReference type="AlphaFoldDB" id="A0A366HDE2"/>
<dbReference type="InterPro" id="IPR013042">
    <property type="entry name" value="DUF1592"/>
</dbReference>
<dbReference type="InterPro" id="IPR013039">
    <property type="entry name" value="DUF1588"/>
</dbReference>
<accession>A0A366HDE2</accession>
<dbReference type="Gene3D" id="2.60.60.40">
    <property type="match status" value="1"/>
</dbReference>
<keyword evidence="5" id="KW-0732">Signal</keyword>
<keyword evidence="8" id="KW-1185">Reference proteome</keyword>
<dbReference type="InterPro" id="IPR013043">
    <property type="entry name" value="DUF1595"/>
</dbReference>
<dbReference type="InterPro" id="IPR013036">
    <property type="entry name" value="DUF1587"/>
</dbReference>
<evidence type="ECO:0000313" key="7">
    <source>
        <dbReference type="EMBL" id="RBP40397.1"/>
    </source>
</evidence>
<sequence>MPKFRSISLLLVTASLSPAWCAPLMAQAQPQAQVAQAQSERGKETFDKKVMPVLQQYCWDCHGDGMDKGNFALDKHADYKAMMADKKFWDNVREHVDTHVMPPENKDQPTNEERDAITKWIEDDVFWVDPKRPDPGHITLRRLNRVEYNNTIRDIFRVDSRPATAFPPDDTGYGYDNIGDVLSLSPLLMEKYMKAARKVAEDSIWTKPPTRLVRELGAGKFDDPNEISDRLEDQTRSIFSNGDIEARVEMPTAGVFRASLTVSATQAGPEKAKLAVLVDGKELRQLEVSADLNDASDSKKWQTFHFDLPMEKGQRKVAVRFLNDYFDEKEQDPKRKDRNVFLDSLDLRGPIRFQSGEQSKFLDWLCEGQRLQGRSLSLRGTDFDASGPGVGGDSSTVYLSGNGYVHRAVEIPEDGKYKVRLRVSANQAGPEKAKLKVNLGEMDFGVREIAVKSIDDSEEWVFEPVLKKGTHELRIEFLNDFYGGAGQDRNAVVQEVVVETTGDKKLLANRETVRKWIDMLGFRIFRRPLEQVDADKLNTMTDMVFADGGSAMDALKLVTEALLCSPKFLFRGGAEPMGVAENGSAPVDEFTLASRLSYFLWSSCPDEELLKLASAGELRKNLPAQVTRMIGDWKAYSMAENFAGQWLQLRNIDLVAPNRRLFPEFEGGIGGEMKRESLTYFDHIFRENRSVLEFLDSDYTFLNEKLARFYGIQGVKGKEFRKVSLEGTPRGGILTHGSVLTLTSHPNRTSPVKRGQFVLENILGTPPPPAPQNVPAFGEDRGRKVEGTLRQRFEAHRANPSCASCHAFLDPMGFALENYDAIGRWRDTDNRQPIDATGKLLTGQAFNGAKELRKVLVEARKNEFTKCLTENMLTYALGRGLDYPDKPFVKEMVKNSAASGYKFQDIVLGVIQSPPFQRMRVGGEGKKVAEGGTGGTVAK</sequence>
<dbReference type="EMBL" id="QNRR01000008">
    <property type="protein sequence ID" value="RBP40397.1"/>
    <property type="molecule type" value="Genomic_DNA"/>
</dbReference>
<comment type="caution">
    <text evidence="7">The sequence shown here is derived from an EMBL/GenBank/DDBJ whole genome shotgun (WGS) entry which is preliminary data.</text>
</comment>
<evidence type="ECO:0000256" key="1">
    <source>
        <dbReference type="ARBA" id="ARBA00022617"/>
    </source>
</evidence>
<dbReference type="InterPro" id="IPR011429">
    <property type="entry name" value="Cyt_c_Planctomycete-type"/>
</dbReference>
<evidence type="ECO:0000256" key="4">
    <source>
        <dbReference type="PROSITE-ProRule" id="PRU00433"/>
    </source>
</evidence>
<dbReference type="Gene3D" id="1.10.760.10">
    <property type="entry name" value="Cytochrome c-like domain"/>
    <property type="match status" value="1"/>
</dbReference>
<evidence type="ECO:0000256" key="3">
    <source>
        <dbReference type="ARBA" id="ARBA00023004"/>
    </source>
</evidence>
<dbReference type="Pfam" id="PF07627">
    <property type="entry name" value="PSCyt3"/>
    <property type="match status" value="1"/>
</dbReference>
<gene>
    <name evidence="7" type="ORF">DES53_108104</name>
</gene>
<dbReference type="InterPro" id="IPR009056">
    <property type="entry name" value="Cyt_c-like_dom"/>
</dbReference>
<feature type="chain" id="PRO_5016892934" evidence="5">
    <location>
        <begin position="22"/>
        <end position="939"/>
    </location>
</feature>
<dbReference type="InterPro" id="IPR036909">
    <property type="entry name" value="Cyt_c-like_dom_sf"/>
</dbReference>
<evidence type="ECO:0000256" key="5">
    <source>
        <dbReference type="SAM" id="SignalP"/>
    </source>
</evidence>